<dbReference type="KEGG" id="psco:LY89DRAFT_757910"/>
<gene>
    <name evidence="2" type="ORF">LY89DRAFT_757910</name>
</gene>
<evidence type="ECO:0000313" key="2">
    <source>
        <dbReference type="EMBL" id="KUJ12187.1"/>
    </source>
</evidence>
<dbReference type="InParanoid" id="A0A194WX72"/>
<accession>A0A194WX72</accession>
<dbReference type="GeneID" id="28831145"/>
<keyword evidence="3" id="KW-1185">Reference proteome</keyword>
<name>A0A194WX72_MOLSC</name>
<feature type="region of interest" description="Disordered" evidence="1">
    <location>
        <begin position="1"/>
        <end position="62"/>
    </location>
</feature>
<dbReference type="RefSeq" id="XP_018066542.1">
    <property type="nucleotide sequence ID" value="XM_018221419.1"/>
</dbReference>
<dbReference type="EMBL" id="KQ947425">
    <property type="protein sequence ID" value="KUJ12187.1"/>
    <property type="molecule type" value="Genomic_DNA"/>
</dbReference>
<dbReference type="OrthoDB" id="508139at2759"/>
<dbReference type="SUPFAM" id="SSF55729">
    <property type="entry name" value="Acyl-CoA N-acyltransferases (Nat)"/>
    <property type="match status" value="1"/>
</dbReference>
<reference evidence="2 3" key="1">
    <citation type="submission" date="2015-10" db="EMBL/GenBank/DDBJ databases">
        <title>Full genome of DAOMC 229536 Phialocephala scopiformis, a fungal endophyte of spruce producing the potent anti-insectan compound rugulosin.</title>
        <authorList>
            <consortium name="DOE Joint Genome Institute"/>
            <person name="Walker A.K."/>
            <person name="Frasz S.L."/>
            <person name="Seifert K.A."/>
            <person name="Miller J.D."/>
            <person name="Mondo S.J."/>
            <person name="Labutti K."/>
            <person name="Lipzen A."/>
            <person name="Dockter R."/>
            <person name="Kennedy M."/>
            <person name="Grigoriev I.V."/>
            <person name="Spatafora J.W."/>
        </authorList>
    </citation>
    <scope>NUCLEOTIDE SEQUENCE [LARGE SCALE GENOMIC DNA]</scope>
    <source>
        <strain evidence="2 3">CBS 120377</strain>
    </source>
</reference>
<dbReference type="Proteomes" id="UP000070700">
    <property type="component" value="Unassembled WGS sequence"/>
</dbReference>
<sequence length="277" mass="30870">MALPPLHDLQNQPNNLAISTPLQTPSLSITSTIETSNEKENLTTTTEELPPTPPPEQPQPKLQPLLMHETHTSPKTQHFSRSLLLFLQHPITDYCIGQAQARYLDRAALKSSLTTKKSHKNKTPNSTHRPTFHLAQSVQSLNDGDSDALALAVAIFNADGTVMRKHTLSPSSPWGKELEEGGILVLSYLLVEREFRRQGFTSVLVKGLVERAKGARGGVRWVFVKPGVIRSDLEGEKEGSREKEEEERALERARSFYKGVGFRRVGDSRWFCLAVEG</sequence>
<proteinExistence type="predicted"/>
<organism evidence="2 3">
    <name type="scientific">Mollisia scopiformis</name>
    <name type="common">Conifer needle endophyte fungus</name>
    <name type="synonym">Phialocephala scopiformis</name>
    <dbReference type="NCBI Taxonomy" id="149040"/>
    <lineage>
        <taxon>Eukaryota</taxon>
        <taxon>Fungi</taxon>
        <taxon>Dikarya</taxon>
        <taxon>Ascomycota</taxon>
        <taxon>Pezizomycotina</taxon>
        <taxon>Leotiomycetes</taxon>
        <taxon>Helotiales</taxon>
        <taxon>Mollisiaceae</taxon>
        <taxon>Mollisia</taxon>
    </lineage>
</organism>
<evidence type="ECO:0000313" key="3">
    <source>
        <dbReference type="Proteomes" id="UP000070700"/>
    </source>
</evidence>
<feature type="compositionally biased region" description="Polar residues" evidence="1">
    <location>
        <begin position="9"/>
        <end position="35"/>
    </location>
</feature>
<evidence type="ECO:0008006" key="4">
    <source>
        <dbReference type="Google" id="ProtNLM"/>
    </source>
</evidence>
<evidence type="ECO:0000256" key="1">
    <source>
        <dbReference type="SAM" id="MobiDB-lite"/>
    </source>
</evidence>
<dbReference type="Gene3D" id="3.40.630.30">
    <property type="match status" value="1"/>
</dbReference>
<protein>
    <recommendedName>
        <fullName evidence="4">N-acetyltransferase domain-containing protein</fullName>
    </recommendedName>
</protein>
<dbReference type="InterPro" id="IPR016181">
    <property type="entry name" value="Acyl_CoA_acyltransferase"/>
</dbReference>
<dbReference type="AlphaFoldDB" id="A0A194WX72"/>